<keyword evidence="2" id="KW-0449">Lipoprotein</keyword>
<dbReference type="AlphaFoldDB" id="A0A6M8HYC9"/>
<dbReference type="GO" id="GO:0015562">
    <property type="term" value="F:efflux transmembrane transporter activity"/>
    <property type="evidence" value="ECO:0007669"/>
    <property type="project" value="InterPro"/>
</dbReference>
<organism evidence="3 4">
    <name type="scientific">Lichenicola cladoniae</name>
    <dbReference type="NCBI Taxonomy" id="1484109"/>
    <lineage>
        <taxon>Bacteria</taxon>
        <taxon>Pseudomonadati</taxon>
        <taxon>Pseudomonadota</taxon>
        <taxon>Alphaproteobacteria</taxon>
        <taxon>Acetobacterales</taxon>
        <taxon>Acetobacteraceae</taxon>
        <taxon>Lichenicola</taxon>
    </lineage>
</organism>
<protein>
    <submittedName>
        <fullName evidence="3">Efflux transporter outer membrane subunit</fullName>
    </submittedName>
</protein>
<keyword evidence="2" id="KW-1134">Transmembrane beta strand</keyword>
<keyword evidence="3" id="KW-0614">Plasmid</keyword>
<dbReference type="Gene3D" id="2.20.200.10">
    <property type="entry name" value="Outer membrane efflux proteins (OEP)"/>
    <property type="match status" value="1"/>
</dbReference>
<dbReference type="Proteomes" id="UP000500767">
    <property type="component" value="Plasmid unnamed1"/>
</dbReference>
<sequence length="469" mass="50613">MQLGLESCTVGPDFHRPIDVSPPIWAGAASSGVMSNGAVDPTWWDSFHDRELSSLVERLVHQNIDLQSAAERVQQADAERQIARAQGLPNVDEQSSYKHERQSPTGFLTLIQPAPYAPLTYDVWQNGLNASWELDLFGRVRRAVEAQRADTEAAIEARHAVALDAIATLALDYLQLRGTETRIAVARRNLAVADHDLKLVRDQFANGVATTLSVAQAEAQRATIASTLPALEATEARLVNAIGLLLAEPPRALAAELEETATALSVPPVVPVGLPSALLRRRPDIREAEASLHAATANTGVAVAAFYPDVSLTGQFDENGRIVGNAFSLPSRAFTFGPSIDLPLFEGGRLVGTLRLRRSQQRQAALSYRNTVLTAWRDVDDAMTAYDHARRTRDDVALTVDADRKALSAATQGFQQGAVDFLNVTNAEASLLSGEDQLATANTNLETDLVSLYKALGGGWQIADSAQTR</sequence>
<dbReference type="PANTHER" id="PTHR30203:SF25">
    <property type="entry name" value="OUTER MEMBRANE PROTEIN-RELATED"/>
    <property type="match status" value="1"/>
</dbReference>
<evidence type="ECO:0000313" key="4">
    <source>
        <dbReference type="Proteomes" id="UP000500767"/>
    </source>
</evidence>
<dbReference type="InterPro" id="IPR003423">
    <property type="entry name" value="OMP_efflux"/>
</dbReference>
<keyword evidence="2" id="KW-0812">Transmembrane</keyword>
<name>A0A6M8HYC9_9PROT</name>
<dbReference type="PANTHER" id="PTHR30203">
    <property type="entry name" value="OUTER MEMBRANE CATION EFFLUX PROTEIN"/>
    <property type="match status" value="1"/>
</dbReference>
<comment type="subcellular location">
    <subcellularLocation>
        <location evidence="2">Cell membrane</location>
        <topology evidence="2">Lipid-anchor</topology>
    </subcellularLocation>
</comment>
<keyword evidence="4" id="KW-1185">Reference proteome</keyword>
<keyword evidence="2" id="KW-0564">Palmitate</keyword>
<proteinExistence type="inferred from homology"/>
<accession>A0A6M8HYC9</accession>
<keyword evidence="2" id="KW-0472">Membrane</keyword>
<gene>
    <name evidence="3" type="ORF">HN018_22285</name>
</gene>
<dbReference type="NCBIfam" id="TIGR01845">
    <property type="entry name" value="outer_NodT"/>
    <property type="match status" value="1"/>
</dbReference>
<evidence type="ECO:0000256" key="1">
    <source>
        <dbReference type="ARBA" id="ARBA00007613"/>
    </source>
</evidence>
<dbReference type="GO" id="GO:0005886">
    <property type="term" value="C:plasma membrane"/>
    <property type="evidence" value="ECO:0007669"/>
    <property type="project" value="UniProtKB-SubCell"/>
</dbReference>
<dbReference type="SUPFAM" id="SSF56954">
    <property type="entry name" value="Outer membrane efflux proteins (OEP)"/>
    <property type="match status" value="1"/>
</dbReference>
<reference evidence="3 4" key="1">
    <citation type="journal article" date="2014" name="World J. Microbiol. Biotechnol.">
        <title>Biodiversity and physiological characteristics of Antarctic and Arctic lichens-associated bacteria.</title>
        <authorList>
            <person name="Lee Y.M."/>
            <person name="Kim E.H."/>
            <person name="Lee H.K."/>
            <person name="Hong S.G."/>
        </authorList>
    </citation>
    <scope>NUCLEOTIDE SEQUENCE [LARGE SCALE GENOMIC DNA]</scope>
    <source>
        <strain evidence="3 4">PAMC 26569</strain>
        <plasmid evidence="3">unnamed1</plasmid>
    </source>
</reference>
<geneLocation type="plasmid" evidence="3 4">
    <name>unnamed1</name>
</geneLocation>
<comment type="similarity">
    <text evidence="1 2">Belongs to the outer membrane factor (OMF) (TC 1.B.17) family.</text>
</comment>
<dbReference type="Pfam" id="PF02321">
    <property type="entry name" value="OEP"/>
    <property type="match status" value="2"/>
</dbReference>
<dbReference type="EMBL" id="CP053709">
    <property type="protein sequence ID" value="QKE93256.1"/>
    <property type="molecule type" value="Genomic_DNA"/>
</dbReference>
<dbReference type="InterPro" id="IPR010131">
    <property type="entry name" value="MdtP/NodT-like"/>
</dbReference>
<dbReference type="Gene3D" id="1.20.1600.10">
    <property type="entry name" value="Outer membrane efflux proteins (OEP)"/>
    <property type="match status" value="1"/>
</dbReference>
<evidence type="ECO:0000313" key="3">
    <source>
        <dbReference type="EMBL" id="QKE93256.1"/>
    </source>
</evidence>
<evidence type="ECO:0000256" key="2">
    <source>
        <dbReference type="RuleBase" id="RU362097"/>
    </source>
</evidence>
<dbReference type="KEGG" id="lck:HN018_22285"/>